<evidence type="ECO:0000256" key="2">
    <source>
        <dbReference type="ARBA" id="ARBA00012438"/>
    </source>
</evidence>
<name>A0A0K8NYN2_PISS1</name>
<dbReference type="SMART" id="SM00387">
    <property type="entry name" value="HATPase_c"/>
    <property type="match status" value="1"/>
</dbReference>
<feature type="domain" description="PAS" evidence="6">
    <location>
        <begin position="145"/>
        <end position="190"/>
    </location>
</feature>
<reference evidence="8 9" key="2">
    <citation type="journal article" date="2016" name="Science">
        <title>A bacterium that degrades and assimilates poly(ethylene terephthalate).</title>
        <authorList>
            <person name="Yoshida S."/>
            <person name="Hiraga K."/>
            <person name="Takehana T."/>
            <person name="Taniguchi I."/>
            <person name="Yamaji H."/>
            <person name="Maeda Y."/>
            <person name="Toyohara K."/>
            <person name="Miyamoto K."/>
            <person name="Kimura Y."/>
            <person name="Oda K."/>
        </authorList>
    </citation>
    <scope>NUCLEOTIDE SEQUENCE [LARGE SCALE GENOMIC DNA]</scope>
    <source>
        <strain evidence="9">NBRC 110686 / TISTR 2288 / 201-F6</strain>
    </source>
</reference>
<feature type="domain" description="PAC" evidence="7">
    <location>
        <begin position="241"/>
        <end position="293"/>
    </location>
</feature>
<keyword evidence="8" id="KW-0418">Kinase</keyword>
<dbReference type="PROSITE" id="PS50112">
    <property type="entry name" value="PAS"/>
    <property type="match status" value="1"/>
</dbReference>
<dbReference type="PANTHER" id="PTHR43065:SF50">
    <property type="entry name" value="HISTIDINE KINASE"/>
    <property type="match status" value="1"/>
</dbReference>
<dbReference type="EC" id="2.7.13.3" evidence="2"/>
<sequence length="727" mass="76658">MSVASTDSAATAPAAVPAWLEAVAVPAALWQAGRLGAANEAFARLARREAAALAGCRLDGLVAAEDLAALDRALGDAATGAGLPPVVSARLLTPDGGERPVEIHARPLARDGRPAAVPGDAPPPVLLTCLDQSDIQHVQTSLFALSGLLGQIVDGAPLATLVIDAAHRVTHWNAACERLTGLARREVVGRREAWRAMFTAPRPMLADLIVDGIDAAAAAARRGGEGEGEAVVASRAVPGGLALEAWFPQFGPEGAWLYATAAPLRDAEGRVVGAIETLQDVSRRRRTEQELQRHRDELEDLVRRRSAELAATADELAQFIEEAPIGVAWSCEGVLQRANPALVAMLGERPGGWVGAPLAELGLPPDLVARARALDPAAAALHAEAWLRRADGGEIWVQVDARAAAGPQAAGLWWMMQDRSEIRAAHEVLHSRVDELRETNHRLEEAQNQLLQQDKMAMIGQLAAGVAHEINNPIAFVGANLNTLRHYADELLRRIAGDDAGGPQALAELREDLPVLLDECADGLGRVRKIVQDLKDFSRVDQADWQEADLNAGLESTLNVLRHELKYKARVERRLGVLPPVRCLPGQLNQVFMNLVVNASQALGEAGTVTLSSGTEGPWAWVQVDDDGCGMPEAVRRRIFEPFFTTKDVGKGTGLGLSLSFSIVKKHGGAIQVRSAPGAGSSFRVWVPVGGPGAVAGQAVPAAWQDAPGPGPGPGLAVCAAAPGPSA</sequence>
<dbReference type="InterPro" id="IPR036890">
    <property type="entry name" value="HATPase_C_sf"/>
</dbReference>
<dbReference type="InterPro" id="IPR005467">
    <property type="entry name" value="His_kinase_dom"/>
</dbReference>
<dbReference type="SMART" id="SM00388">
    <property type="entry name" value="HisKA"/>
    <property type="match status" value="1"/>
</dbReference>
<accession>A0A0K8NYN2</accession>
<protein>
    <recommendedName>
        <fullName evidence="2">histidine kinase</fullName>
        <ecNumber evidence="2">2.7.13.3</ecNumber>
    </recommendedName>
</protein>
<dbReference type="InterPro" id="IPR013656">
    <property type="entry name" value="PAS_4"/>
</dbReference>
<dbReference type="Pfam" id="PF02518">
    <property type="entry name" value="HATPase_c"/>
    <property type="match status" value="1"/>
</dbReference>
<comment type="caution">
    <text evidence="8">The sequence shown here is derived from an EMBL/GenBank/DDBJ whole genome shotgun (WGS) entry which is preliminary data.</text>
</comment>
<evidence type="ECO:0000259" key="7">
    <source>
        <dbReference type="PROSITE" id="PS50113"/>
    </source>
</evidence>
<dbReference type="InterPro" id="IPR000700">
    <property type="entry name" value="PAS-assoc_C"/>
</dbReference>
<dbReference type="EMBL" id="BBYR01000023">
    <property type="protein sequence ID" value="GAP35491.1"/>
    <property type="molecule type" value="Genomic_DNA"/>
</dbReference>
<dbReference type="SUPFAM" id="SSF55874">
    <property type="entry name" value="ATPase domain of HSP90 chaperone/DNA topoisomerase II/histidine kinase"/>
    <property type="match status" value="1"/>
</dbReference>
<proteinExistence type="predicted"/>
<dbReference type="InterPro" id="IPR035965">
    <property type="entry name" value="PAS-like_dom_sf"/>
</dbReference>
<dbReference type="InterPro" id="IPR036097">
    <property type="entry name" value="HisK_dim/P_sf"/>
</dbReference>
<evidence type="ECO:0000256" key="4">
    <source>
        <dbReference type="SAM" id="Coils"/>
    </source>
</evidence>
<evidence type="ECO:0000313" key="9">
    <source>
        <dbReference type="Proteomes" id="UP000037660"/>
    </source>
</evidence>
<organism evidence="8 9">
    <name type="scientific">Piscinibacter sakaiensis</name>
    <name type="common">Ideonella sakaiensis</name>
    <dbReference type="NCBI Taxonomy" id="1547922"/>
    <lineage>
        <taxon>Bacteria</taxon>
        <taxon>Pseudomonadati</taxon>
        <taxon>Pseudomonadota</taxon>
        <taxon>Betaproteobacteria</taxon>
        <taxon>Burkholderiales</taxon>
        <taxon>Sphaerotilaceae</taxon>
        <taxon>Piscinibacter</taxon>
    </lineage>
</organism>
<comment type="catalytic activity">
    <reaction evidence="1">
        <text>ATP + protein L-histidine = ADP + protein N-phospho-L-histidine.</text>
        <dbReference type="EC" id="2.7.13.3"/>
    </reaction>
</comment>
<gene>
    <name evidence="8" type="ORF">ISF6_1264</name>
</gene>
<dbReference type="PANTHER" id="PTHR43065">
    <property type="entry name" value="SENSOR HISTIDINE KINASE"/>
    <property type="match status" value="1"/>
</dbReference>
<dbReference type="Gene3D" id="3.30.450.20">
    <property type="entry name" value="PAS domain"/>
    <property type="match status" value="3"/>
</dbReference>
<evidence type="ECO:0000259" key="6">
    <source>
        <dbReference type="PROSITE" id="PS50112"/>
    </source>
</evidence>
<dbReference type="CDD" id="cd00082">
    <property type="entry name" value="HisKA"/>
    <property type="match status" value="1"/>
</dbReference>
<dbReference type="RefSeq" id="WP_197284609.1">
    <property type="nucleotide sequence ID" value="NZ_BBYR01000023.1"/>
</dbReference>
<dbReference type="SUPFAM" id="SSF47384">
    <property type="entry name" value="Homodimeric domain of signal transducing histidine kinase"/>
    <property type="match status" value="1"/>
</dbReference>
<dbReference type="AlphaFoldDB" id="A0A0K8NYN2"/>
<dbReference type="Pfam" id="PF08448">
    <property type="entry name" value="PAS_4"/>
    <property type="match status" value="2"/>
</dbReference>
<dbReference type="InterPro" id="IPR000014">
    <property type="entry name" value="PAS"/>
</dbReference>
<dbReference type="InterPro" id="IPR003594">
    <property type="entry name" value="HATPase_dom"/>
</dbReference>
<dbReference type="STRING" id="1547922.ISF6_1264"/>
<evidence type="ECO:0000256" key="1">
    <source>
        <dbReference type="ARBA" id="ARBA00000085"/>
    </source>
</evidence>
<feature type="coiled-coil region" evidence="4">
    <location>
        <begin position="426"/>
        <end position="456"/>
    </location>
</feature>
<evidence type="ECO:0000259" key="5">
    <source>
        <dbReference type="PROSITE" id="PS50109"/>
    </source>
</evidence>
<keyword evidence="4" id="KW-0175">Coiled coil</keyword>
<dbReference type="SUPFAM" id="SSF55785">
    <property type="entry name" value="PYP-like sensor domain (PAS domain)"/>
    <property type="match status" value="3"/>
</dbReference>
<dbReference type="Gene3D" id="1.10.287.130">
    <property type="match status" value="1"/>
</dbReference>
<dbReference type="Proteomes" id="UP000037660">
    <property type="component" value="Unassembled WGS sequence"/>
</dbReference>
<dbReference type="GO" id="GO:0000155">
    <property type="term" value="F:phosphorelay sensor kinase activity"/>
    <property type="evidence" value="ECO:0007669"/>
    <property type="project" value="InterPro"/>
</dbReference>
<dbReference type="Pfam" id="PF00512">
    <property type="entry name" value="HisKA"/>
    <property type="match status" value="1"/>
</dbReference>
<reference evidence="9" key="1">
    <citation type="submission" date="2015-07" db="EMBL/GenBank/DDBJ databases">
        <title>Discovery of a poly(ethylene terephthalate assimilation.</title>
        <authorList>
            <person name="Yoshida S."/>
            <person name="Hiraga K."/>
            <person name="Takehana T."/>
            <person name="Taniguchi I."/>
            <person name="Yamaji H."/>
            <person name="Maeda Y."/>
            <person name="Toyohara K."/>
            <person name="Miyamoto K."/>
            <person name="Kimura Y."/>
            <person name="Oda K."/>
        </authorList>
    </citation>
    <scope>NUCLEOTIDE SEQUENCE [LARGE SCALE GENOMIC DNA]</scope>
    <source>
        <strain evidence="9">NBRC 110686 / TISTR 2288 / 201-F6</strain>
    </source>
</reference>
<keyword evidence="8" id="KW-0808">Transferase</keyword>
<dbReference type="CDD" id="cd00130">
    <property type="entry name" value="PAS"/>
    <property type="match status" value="1"/>
</dbReference>
<feature type="domain" description="Histidine kinase" evidence="5">
    <location>
        <begin position="465"/>
        <end position="691"/>
    </location>
</feature>
<dbReference type="InterPro" id="IPR003661">
    <property type="entry name" value="HisK_dim/P_dom"/>
</dbReference>
<dbReference type="PROSITE" id="PS50109">
    <property type="entry name" value="HIS_KIN"/>
    <property type="match status" value="1"/>
</dbReference>
<dbReference type="PROSITE" id="PS50113">
    <property type="entry name" value="PAC"/>
    <property type="match status" value="1"/>
</dbReference>
<evidence type="ECO:0000256" key="3">
    <source>
        <dbReference type="ARBA" id="ARBA00022553"/>
    </source>
</evidence>
<evidence type="ECO:0000313" key="8">
    <source>
        <dbReference type="EMBL" id="GAP35491.1"/>
    </source>
</evidence>
<keyword evidence="3" id="KW-0597">Phosphoprotein</keyword>
<dbReference type="Gene3D" id="3.30.565.10">
    <property type="entry name" value="Histidine kinase-like ATPase, C-terminal domain"/>
    <property type="match status" value="1"/>
</dbReference>
<dbReference type="PRINTS" id="PR00344">
    <property type="entry name" value="BCTRLSENSOR"/>
</dbReference>
<dbReference type="SMART" id="SM00091">
    <property type="entry name" value="PAS"/>
    <property type="match status" value="3"/>
</dbReference>
<keyword evidence="9" id="KW-1185">Reference proteome</keyword>
<dbReference type="InterPro" id="IPR004358">
    <property type="entry name" value="Sig_transdc_His_kin-like_C"/>
</dbReference>